<keyword evidence="1" id="KW-0812">Transmembrane</keyword>
<evidence type="ECO:0000256" key="1">
    <source>
        <dbReference type="SAM" id="Phobius"/>
    </source>
</evidence>
<feature type="transmembrane region" description="Helical" evidence="1">
    <location>
        <begin position="102"/>
        <end position="120"/>
    </location>
</feature>
<protein>
    <submittedName>
        <fullName evidence="2">Uncharacterized protein</fullName>
    </submittedName>
</protein>
<proteinExistence type="predicted"/>
<dbReference type="Proteomes" id="UP001153069">
    <property type="component" value="Unassembled WGS sequence"/>
</dbReference>
<dbReference type="AlphaFoldDB" id="A0A9N8DIU6"/>
<sequence length="178" mass="19509">MVSVPHPTPTTEGGMSLSSMLLWPLHRSFEVVQDHRATLMKCESPTGFLVSQWAKIMCLPQFAVAPVLGCVGYPTSSLFFAARVSAMVVVGELDKRLPVTRALGLCHLVTFGPLFAYMIASGHWEWNDKAGSHDNMIIASLGLYPCYIREAVIAKKLDVDDPAAHAQVKGWWSRLVGP</sequence>
<accession>A0A9N8DIU6</accession>
<reference evidence="2" key="1">
    <citation type="submission" date="2020-06" db="EMBL/GenBank/DDBJ databases">
        <authorList>
            <consortium name="Plant Systems Biology data submission"/>
        </authorList>
    </citation>
    <scope>NUCLEOTIDE SEQUENCE</scope>
    <source>
        <strain evidence="2">D6</strain>
    </source>
</reference>
<feature type="transmembrane region" description="Helical" evidence="1">
    <location>
        <begin position="62"/>
        <end position="82"/>
    </location>
</feature>
<keyword evidence="1" id="KW-1133">Transmembrane helix</keyword>
<organism evidence="2 3">
    <name type="scientific">Seminavis robusta</name>
    <dbReference type="NCBI Taxonomy" id="568900"/>
    <lineage>
        <taxon>Eukaryota</taxon>
        <taxon>Sar</taxon>
        <taxon>Stramenopiles</taxon>
        <taxon>Ochrophyta</taxon>
        <taxon>Bacillariophyta</taxon>
        <taxon>Bacillariophyceae</taxon>
        <taxon>Bacillariophycidae</taxon>
        <taxon>Naviculales</taxon>
        <taxon>Naviculaceae</taxon>
        <taxon>Seminavis</taxon>
    </lineage>
</organism>
<gene>
    <name evidence="2" type="ORF">SEMRO_176_G077330.1</name>
</gene>
<dbReference type="EMBL" id="CAICTM010000175">
    <property type="protein sequence ID" value="CAB9503778.1"/>
    <property type="molecule type" value="Genomic_DNA"/>
</dbReference>
<evidence type="ECO:0000313" key="2">
    <source>
        <dbReference type="EMBL" id="CAB9503778.1"/>
    </source>
</evidence>
<evidence type="ECO:0000313" key="3">
    <source>
        <dbReference type="Proteomes" id="UP001153069"/>
    </source>
</evidence>
<keyword evidence="1" id="KW-0472">Membrane</keyword>
<comment type="caution">
    <text evidence="2">The sequence shown here is derived from an EMBL/GenBank/DDBJ whole genome shotgun (WGS) entry which is preliminary data.</text>
</comment>
<name>A0A9N8DIU6_9STRA</name>
<keyword evidence="3" id="KW-1185">Reference proteome</keyword>